<evidence type="ECO:0000313" key="15">
    <source>
        <dbReference type="Proteomes" id="UP001596310"/>
    </source>
</evidence>
<evidence type="ECO:0000256" key="7">
    <source>
        <dbReference type="ARBA" id="ARBA00022801"/>
    </source>
</evidence>
<dbReference type="NCBIfam" id="NF003589">
    <property type="entry name" value="PRK05254.1-2"/>
    <property type="match status" value="1"/>
</dbReference>
<evidence type="ECO:0000256" key="10">
    <source>
        <dbReference type="PROSITE-ProRule" id="PRU10072"/>
    </source>
</evidence>
<dbReference type="HAMAP" id="MF_00148">
    <property type="entry name" value="UDG"/>
    <property type="match status" value="1"/>
</dbReference>
<reference evidence="15" key="1">
    <citation type="journal article" date="2019" name="Int. J. Syst. Evol. Microbiol.">
        <title>The Global Catalogue of Microorganisms (GCM) 10K type strain sequencing project: providing services to taxonomists for standard genome sequencing and annotation.</title>
        <authorList>
            <consortium name="The Broad Institute Genomics Platform"/>
            <consortium name="The Broad Institute Genome Sequencing Center for Infectious Disease"/>
            <person name="Wu L."/>
            <person name="Ma J."/>
        </authorList>
    </citation>
    <scope>NUCLEOTIDE SEQUENCE [LARGE SCALE GENOMIC DNA]</scope>
    <source>
        <strain evidence="15">CCM 8897</strain>
    </source>
</reference>
<dbReference type="RefSeq" id="WP_125598347.1">
    <property type="nucleotide sequence ID" value="NZ_JBHSSM010000018.1"/>
</dbReference>
<feature type="active site" description="Proton acceptor" evidence="9 10">
    <location>
        <position position="65"/>
    </location>
</feature>
<proteinExistence type="inferred from homology"/>
<comment type="caution">
    <text evidence="14">The sequence shown here is derived from an EMBL/GenBank/DDBJ whole genome shotgun (WGS) entry which is preliminary data.</text>
</comment>
<accession>A0ABW1UQV5</accession>
<dbReference type="PROSITE" id="PS00130">
    <property type="entry name" value="U_DNA_GLYCOSYLASE"/>
    <property type="match status" value="1"/>
</dbReference>
<dbReference type="NCBIfam" id="NF003592">
    <property type="entry name" value="PRK05254.1-5"/>
    <property type="match status" value="1"/>
</dbReference>
<evidence type="ECO:0000313" key="14">
    <source>
        <dbReference type="EMBL" id="MFC6315591.1"/>
    </source>
</evidence>
<dbReference type="InterPro" id="IPR036895">
    <property type="entry name" value="Uracil-DNA_glycosylase-like_sf"/>
</dbReference>
<dbReference type="SMART" id="SM00987">
    <property type="entry name" value="UreE_C"/>
    <property type="match status" value="1"/>
</dbReference>
<dbReference type="Proteomes" id="UP001596310">
    <property type="component" value="Unassembled WGS sequence"/>
</dbReference>
<keyword evidence="6 9" id="KW-0227">DNA damage</keyword>
<dbReference type="InterPro" id="IPR018085">
    <property type="entry name" value="Ura-DNA_Glyclase_AS"/>
</dbReference>
<dbReference type="SUPFAM" id="SSF52141">
    <property type="entry name" value="Uracil-DNA glycosylase-like"/>
    <property type="match status" value="1"/>
</dbReference>
<keyword evidence="14" id="KW-0326">Glycosidase</keyword>
<evidence type="ECO:0000256" key="6">
    <source>
        <dbReference type="ARBA" id="ARBA00022763"/>
    </source>
</evidence>
<feature type="domain" description="Uracil-DNA glycosylase-like" evidence="13">
    <location>
        <begin position="50"/>
        <end position="209"/>
    </location>
</feature>
<comment type="subcellular location">
    <subcellularLocation>
        <location evidence="9">Cytoplasm</location>
    </subcellularLocation>
</comment>
<evidence type="ECO:0000256" key="12">
    <source>
        <dbReference type="SAM" id="MobiDB-lite"/>
    </source>
</evidence>
<dbReference type="InterPro" id="IPR002043">
    <property type="entry name" value="UDG_fam1"/>
</dbReference>
<keyword evidence="8 9" id="KW-0234">DNA repair</keyword>
<organism evidence="14 15">
    <name type="scientific">Lapidilactobacillus achengensis</name>
    <dbReference type="NCBI Taxonomy" id="2486000"/>
    <lineage>
        <taxon>Bacteria</taxon>
        <taxon>Bacillati</taxon>
        <taxon>Bacillota</taxon>
        <taxon>Bacilli</taxon>
        <taxon>Lactobacillales</taxon>
        <taxon>Lactobacillaceae</taxon>
        <taxon>Lapidilactobacillus</taxon>
    </lineage>
</organism>
<evidence type="ECO:0000256" key="8">
    <source>
        <dbReference type="ARBA" id="ARBA00023204"/>
    </source>
</evidence>
<dbReference type="NCBIfam" id="NF003591">
    <property type="entry name" value="PRK05254.1-4"/>
    <property type="match status" value="1"/>
</dbReference>
<dbReference type="PANTHER" id="PTHR11264">
    <property type="entry name" value="URACIL-DNA GLYCOSYLASE"/>
    <property type="match status" value="1"/>
</dbReference>
<gene>
    <name evidence="9" type="primary">ung</name>
    <name evidence="14" type="ORF">ACFQHW_08460</name>
</gene>
<protein>
    <recommendedName>
        <fullName evidence="5 9">Uracil-DNA glycosylase</fullName>
        <shortName evidence="9">UDG</shortName>
        <ecNumber evidence="4 9">3.2.2.27</ecNumber>
    </recommendedName>
</protein>
<dbReference type="InterPro" id="IPR005122">
    <property type="entry name" value="Uracil-DNA_glycosylase-like"/>
</dbReference>
<evidence type="ECO:0000256" key="11">
    <source>
        <dbReference type="RuleBase" id="RU003780"/>
    </source>
</evidence>
<evidence type="ECO:0000256" key="2">
    <source>
        <dbReference type="ARBA" id="ARBA00002631"/>
    </source>
</evidence>
<dbReference type="NCBIfam" id="TIGR00628">
    <property type="entry name" value="ung"/>
    <property type="match status" value="1"/>
</dbReference>
<feature type="region of interest" description="Disordered" evidence="12">
    <location>
        <begin position="218"/>
        <end position="239"/>
    </location>
</feature>
<keyword evidence="9" id="KW-0963">Cytoplasm</keyword>
<dbReference type="CDD" id="cd10027">
    <property type="entry name" value="UDG-F1-like"/>
    <property type="match status" value="1"/>
</dbReference>
<sequence>MKQLIPNDWQAILEPVFASPEYAQLHQFLRQEYQNQTIYPDMYHIFQAFDWTPFADTKVVILGQDPYHEPGQAHGLSFSVRPGIAIPPSLRNIYQELATDVGARPVQHGYLKAWADQGVLLLNSVLTVRAHQAYSHRGRGWEMLTDQAIKALSQRGGVVFILWGAAARAKRELIDETRNTVLTSAHPSPLSAYRGFFGSQPFSKTNAALQRYGEQPIDWQLPSAPVPPLADKKPQDPAN</sequence>
<dbReference type="SMART" id="SM00986">
    <property type="entry name" value="UDG"/>
    <property type="match status" value="1"/>
</dbReference>
<evidence type="ECO:0000259" key="13">
    <source>
        <dbReference type="SMART" id="SM00986"/>
    </source>
</evidence>
<evidence type="ECO:0000256" key="5">
    <source>
        <dbReference type="ARBA" id="ARBA00018429"/>
    </source>
</evidence>
<evidence type="ECO:0000256" key="3">
    <source>
        <dbReference type="ARBA" id="ARBA00008184"/>
    </source>
</evidence>
<dbReference type="NCBIfam" id="NF003588">
    <property type="entry name" value="PRK05254.1-1"/>
    <property type="match status" value="1"/>
</dbReference>
<feature type="compositionally biased region" description="Basic and acidic residues" evidence="12">
    <location>
        <begin position="230"/>
        <end position="239"/>
    </location>
</feature>
<dbReference type="Pfam" id="PF03167">
    <property type="entry name" value="UDG"/>
    <property type="match status" value="1"/>
</dbReference>
<comment type="function">
    <text evidence="2 9 11">Excises uracil residues from the DNA which can arise as a result of misincorporation of dUMP residues by DNA polymerase or due to deamination of cytosine.</text>
</comment>
<evidence type="ECO:0000256" key="1">
    <source>
        <dbReference type="ARBA" id="ARBA00001400"/>
    </source>
</evidence>
<comment type="similarity">
    <text evidence="3 9 11">Belongs to the uracil-DNA glycosylase (UDG) superfamily. UNG family.</text>
</comment>
<keyword evidence="7 9" id="KW-0378">Hydrolase</keyword>
<dbReference type="Gene3D" id="3.40.470.10">
    <property type="entry name" value="Uracil-DNA glycosylase-like domain"/>
    <property type="match status" value="1"/>
</dbReference>
<dbReference type="EMBL" id="JBHSSM010000018">
    <property type="protein sequence ID" value="MFC6315591.1"/>
    <property type="molecule type" value="Genomic_DNA"/>
</dbReference>
<dbReference type="GO" id="GO:0004844">
    <property type="term" value="F:uracil DNA N-glycosylase activity"/>
    <property type="evidence" value="ECO:0007669"/>
    <property type="project" value="UniProtKB-EC"/>
</dbReference>
<evidence type="ECO:0000256" key="4">
    <source>
        <dbReference type="ARBA" id="ARBA00012030"/>
    </source>
</evidence>
<evidence type="ECO:0000256" key="9">
    <source>
        <dbReference type="HAMAP-Rule" id="MF_00148"/>
    </source>
</evidence>
<comment type="catalytic activity">
    <reaction evidence="1 9 11">
        <text>Hydrolyzes single-stranded DNA or mismatched double-stranded DNA and polynucleotides, releasing free uracil.</text>
        <dbReference type="EC" id="3.2.2.27"/>
    </reaction>
</comment>
<keyword evidence="15" id="KW-1185">Reference proteome</keyword>
<dbReference type="PANTHER" id="PTHR11264:SF0">
    <property type="entry name" value="URACIL-DNA GLYCOSYLASE"/>
    <property type="match status" value="1"/>
</dbReference>
<name>A0ABW1UQV5_9LACO</name>
<dbReference type="EC" id="3.2.2.27" evidence="4 9"/>